<protein>
    <recommendedName>
        <fullName evidence="4">Transmembrane protein</fullName>
    </recommendedName>
</protein>
<keyword evidence="1" id="KW-0812">Transmembrane</keyword>
<sequence length="129" mass="14708">MTEFWNSWWAFAFMLAPFAIGFSGLLMILIMAYQNLDTILRTFPDSGYVIRQKMLWGDSGLYSRFVLTSSLAAVALFPKGHINRGDLLESELRNLPHFIKQRMVAAWWLCFAGMAWLLLAVGLLKLTAD</sequence>
<name>A0A2N8T1F0_STUST</name>
<dbReference type="AlphaFoldDB" id="A0A2N8T1F0"/>
<dbReference type="RefSeq" id="WP_102846171.1">
    <property type="nucleotide sequence ID" value="NZ_JAMOIG010000015.1"/>
</dbReference>
<comment type="caution">
    <text evidence="2">The sequence shown here is derived from an EMBL/GenBank/DDBJ whole genome shotgun (WGS) entry which is preliminary data.</text>
</comment>
<gene>
    <name evidence="2" type="ORF">CXL00_05925</name>
</gene>
<dbReference type="Proteomes" id="UP000235897">
    <property type="component" value="Unassembled WGS sequence"/>
</dbReference>
<evidence type="ECO:0000256" key="1">
    <source>
        <dbReference type="SAM" id="Phobius"/>
    </source>
</evidence>
<organism evidence="2 3">
    <name type="scientific">Stutzerimonas stutzeri</name>
    <name type="common">Pseudomonas stutzeri</name>
    <dbReference type="NCBI Taxonomy" id="316"/>
    <lineage>
        <taxon>Bacteria</taxon>
        <taxon>Pseudomonadati</taxon>
        <taxon>Pseudomonadota</taxon>
        <taxon>Gammaproteobacteria</taxon>
        <taxon>Pseudomonadales</taxon>
        <taxon>Pseudomonadaceae</taxon>
        <taxon>Stutzerimonas</taxon>
    </lineage>
</organism>
<feature type="transmembrane region" description="Helical" evidence="1">
    <location>
        <begin position="6"/>
        <end position="33"/>
    </location>
</feature>
<feature type="transmembrane region" description="Helical" evidence="1">
    <location>
        <begin position="105"/>
        <end position="124"/>
    </location>
</feature>
<evidence type="ECO:0000313" key="2">
    <source>
        <dbReference type="EMBL" id="PNG08567.1"/>
    </source>
</evidence>
<accession>A0A2N8T1F0</accession>
<reference evidence="2 3" key="1">
    <citation type="submission" date="2018-01" db="EMBL/GenBank/DDBJ databases">
        <title>Denitrification phenotypes of diverse strains of Pseudomonas stutzeri.</title>
        <authorList>
            <person name="Milligan D.A."/>
            <person name="Bergaust L."/>
            <person name="Bakken L.R."/>
            <person name="Frostegard A."/>
        </authorList>
    </citation>
    <scope>NUCLEOTIDE SEQUENCE [LARGE SCALE GENOMIC DNA]</scope>
    <source>
        <strain evidence="2 3">28a3</strain>
    </source>
</reference>
<dbReference type="EMBL" id="POUW01000001">
    <property type="protein sequence ID" value="PNG08567.1"/>
    <property type="molecule type" value="Genomic_DNA"/>
</dbReference>
<proteinExistence type="predicted"/>
<keyword evidence="1" id="KW-0472">Membrane</keyword>
<evidence type="ECO:0000313" key="3">
    <source>
        <dbReference type="Proteomes" id="UP000235897"/>
    </source>
</evidence>
<keyword evidence="1" id="KW-1133">Transmembrane helix</keyword>
<evidence type="ECO:0008006" key="4">
    <source>
        <dbReference type="Google" id="ProtNLM"/>
    </source>
</evidence>
<dbReference type="OrthoDB" id="7033414at2"/>
<feature type="transmembrane region" description="Helical" evidence="1">
    <location>
        <begin position="61"/>
        <end position="78"/>
    </location>
</feature>